<dbReference type="AlphaFoldDB" id="A0A0V7ZCV4"/>
<keyword evidence="1" id="KW-0472">Membrane</keyword>
<dbReference type="EMBL" id="LMTZ01000143">
    <property type="protein sequence ID" value="KST63102.1"/>
    <property type="molecule type" value="Genomic_DNA"/>
</dbReference>
<dbReference type="EMBL" id="LMTZ01000158">
    <property type="protein sequence ID" value="KST62368.1"/>
    <property type="molecule type" value="Genomic_DNA"/>
</dbReference>
<keyword evidence="4" id="KW-1185">Reference proteome</keyword>
<evidence type="ECO:0000313" key="4">
    <source>
        <dbReference type="Proteomes" id="UP000053372"/>
    </source>
</evidence>
<feature type="transmembrane region" description="Helical" evidence="1">
    <location>
        <begin position="5"/>
        <end position="26"/>
    </location>
</feature>
<sequence>MIHSILTYIGILVYLLMAICFFREWLDFYLADKDMNSNERFFSGIVLVLGSFLWIVFVPLAYLELLKFHKKNKKIIEFMMDNNSIYEK</sequence>
<feature type="transmembrane region" description="Helical" evidence="1">
    <location>
        <begin position="41"/>
        <end position="63"/>
    </location>
</feature>
<reference evidence="2 4" key="1">
    <citation type="journal article" date="2015" name="Genome Announc.">
        <title>Draft Genome of the Euendolithic (true boring) Cyanobacterium Mastigocoleus testarum strain BC008.</title>
        <authorList>
            <person name="Guida B.S."/>
            <person name="Garcia-Pichel F."/>
        </authorList>
    </citation>
    <scope>NUCLEOTIDE SEQUENCE [LARGE SCALE GENOMIC DNA]</scope>
    <source>
        <strain evidence="2 4">BC008</strain>
    </source>
</reference>
<comment type="caution">
    <text evidence="2">The sequence shown here is derived from an EMBL/GenBank/DDBJ whole genome shotgun (WGS) entry which is preliminary data.</text>
</comment>
<evidence type="ECO:0000313" key="3">
    <source>
        <dbReference type="EMBL" id="KST63102.1"/>
    </source>
</evidence>
<evidence type="ECO:0000256" key="1">
    <source>
        <dbReference type="SAM" id="Phobius"/>
    </source>
</evidence>
<accession>A0A0V7ZCV4</accession>
<protein>
    <submittedName>
        <fullName evidence="2">Uncharacterized protein</fullName>
    </submittedName>
</protein>
<organism evidence="2 4">
    <name type="scientific">Mastigocoleus testarum BC008</name>
    <dbReference type="NCBI Taxonomy" id="371196"/>
    <lineage>
        <taxon>Bacteria</taxon>
        <taxon>Bacillati</taxon>
        <taxon>Cyanobacteriota</taxon>
        <taxon>Cyanophyceae</taxon>
        <taxon>Nostocales</taxon>
        <taxon>Hapalosiphonaceae</taxon>
        <taxon>Mastigocoleus</taxon>
    </lineage>
</organism>
<gene>
    <name evidence="2" type="ORF">BC008_09370</name>
    <name evidence="3" type="ORF">BC008_12385</name>
</gene>
<dbReference type="Proteomes" id="UP000053372">
    <property type="component" value="Unassembled WGS sequence"/>
</dbReference>
<dbReference type="OrthoDB" id="531764at2"/>
<keyword evidence="1" id="KW-1133">Transmembrane helix</keyword>
<proteinExistence type="predicted"/>
<name>A0A0V7ZCV4_9CYAN</name>
<evidence type="ECO:0000313" key="2">
    <source>
        <dbReference type="EMBL" id="KST62368.1"/>
    </source>
</evidence>
<keyword evidence="1" id="KW-0812">Transmembrane</keyword>